<name>A0ABW8IH91_9GAMM</name>
<keyword evidence="3" id="KW-0804">Transcription</keyword>
<dbReference type="RefSeq" id="WP_380009311.1">
    <property type="nucleotide sequence ID" value="NZ_JADIKI010000022.1"/>
</dbReference>
<dbReference type="PRINTS" id="PR00455">
    <property type="entry name" value="HTHTETR"/>
</dbReference>
<reference evidence="6 7" key="1">
    <citation type="submission" date="2020-10" db="EMBL/GenBank/DDBJ databases">
        <title>Phylogeny of dyella-like bacteria.</title>
        <authorList>
            <person name="Fu J."/>
        </authorList>
    </citation>
    <scope>NUCLEOTIDE SEQUENCE [LARGE SCALE GENOMIC DNA]</scope>
    <source>
        <strain evidence="6 7">DHG40</strain>
    </source>
</reference>
<feature type="DNA-binding region" description="H-T-H motif" evidence="4">
    <location>
        <begin position="42"/>
        <end position="61"/>
    </location>
</feature>
<evidence type="ECO:0000256" key="2">
    <source>
        <dbReference type="ARBA" id="ARBA00023125"/>
    </source>
</evidence>
<organism evidence="6 7">
    <name type="scientific">Dyella humi</name>
    <dbReference type="NCBI Taxonomy" id="1770547"/>
    <lineage>
        <taxon>Bacteria</taxon>
        <taxon>Pseudomonadati</taxon>
        <taxon>Pseudomonadota</taxon>
        <taxon>Gammaproteobacteria</taxon>
        <taxon>Lysobacterales</taxon>
        <taxon>Rhodanobacteraceae</taxon>
        <taxon>Dyella</taxon>
    </lineage>
</organism>
<evidence type="ECO:0000313" key="7">
    <source>
        <dbReference type="Proteomes" id="UP001620409"/>
    </source>
</evidence>
<evidence type="ECO:0000256" key="3">
    <source>
        <dbReference type="ARBA" id="ARBA00023163"/>
    </source>
</evidence>
<evidence type="ECO:0000313" key="6">
    <source>
        <dbReference type="EMBL" id="MFK2854571.1"/>
    </source>
</evidence>
<keyword evidence="7" id="KW-1185">Reference proteome</keyword>
<protein>
    <submittedName>
        <fullName evidence="6">CerR family C-terminal domain-containing protein</fullName>
    </submittedName>
</protein>
<dbReference type="Pfam" id="PF00440">
    <property type="entry name" value="TetR_N"/>
    <property type="match status" value="1"/>
</dbReference>
<evidence type="ECO:0000259" key="5">
    <source>
        <dbReference type="PROSITE" id="PS50977"/>
    </source>
</evidence>
<keyword evidence="1" id="KW-0805">Transcription regulation</keyword>
<dbReference type="PROSITE" id="PS50977">
    <property type="entry name" value="HTH_TETR_2"/>
    <property type="match status" value="1"/>
</dbReference>
<dbReference type="InterPro" id="IPR050109">
    <property type="entry name" value="HTH-type_TetR-like_transc_reg"/>
</dbReference>
<dbReference type="PANTHER" id="PTHR30055">
    <property type="entry name" value="HTH-TYPE TRANSCRIPTIONAL REGULATOR RUTR"/>
    <property type="match status" value="1"/>
</dbReference>
<dbReference type="InterPro" id="IPR015292">
    <property type="entry name" value="Tscrpt_reg_YbiH_C"/>
</dbReference>
<feature type="domain" description="HTH tetR-type" evidence="5">
    <location>
        <begin position="19"/>
        <end position="79"/>
    </location>
</feature>
<dbReference type="InterPro" id="IPR036271">
    <property type="entry name" value="Tet_transcr_reg_TetR-rel_C_sf"/>
</dbReference>
<dbReference type="EMBL" id="JADIKI010000022">
    <property type="protein sequence ID" value="MFK2854571.1"/>
    <property type="molecule type" value="Genomic_DNA"/>
</dbReference>
<proteinExistence type="predicted"/>
<dbReference type="InterPro" id="IPR001647">
    <property type="entry name" value="HTH_TetR"/>
</dbReference>
<evidence type="ECO:0000256" key="4">
    <source>
        <dbReference type="PROSITE-ProRule" id="PRU00335"/>
    </source>
</evidence>
<accession>A0ABW8IH91</accession>
<sequence length="231" mass="25511">MSQVKRLRRPPAGGYARGDETRERIIAAAVTLFGERGFAGASTRDIATAAGVNAPALQYYFENKEGLYQACAEHIANDLKARFVPAMRQARDALKNDANTDALIEAFLGIKAVTLESVLMQPFASSRRLFVARELADEEPQLASKLLHRRLKQPLNKITADLLARITGVGPNDSITRIRLLTLKGQVMPFYHPPGACLDMLGWKEIDAAKGELIKATVLEQTRTLLQAWRV</sequence>
<gene>
    <name evidence="6" type="ORF">ISP18_08205</name>
</gene>
<dbReference type="Gene3D" id="1.10.10.60">
    <property type="entry name" value="Homeodomain-like"/>
    <property type="match status" value="1"/>
</dbReference>
<comment type="caution">
    <text evidence="6">The sequence shown here is derived from an EMBL/GenBank/DDBJ whole genome shotgun (WGS) entry which is preliminary data.</text>
</comment>
<dbReference type="Proteomes" id="UP001620409">
    <property type="component" value="Unassembled WGS sequence"/>
</dbReference>
<evidence type="ECO:0000256" key="1">
    <source>
        <dbReference type="ARBA" id="ARBA00023015"/>
    </source>
</evidence>
<dbReference type="SUPFAM" id="SSF46689">
    <property type="entry name" value="Homeodomain-like"/>
    <property type="match status" value="1"/>
</dbReference>
<dbReference type="Gene3D" id="1.10.357.10">
    <property type="entry name" value="Tetracycline Repressor, domain 2"/>
    <property type="match status" value="1"/>
</dbReference>
<dbReference type="PANTHER" id="PTHR30055:SF234">
    <property type="entry name" value="HTH-TYPE TRANSCRIPTIONAL REGULATOR BETI"/>
    <property type="match status" value="1"/>
</dbReference>
<dbReference type="Pfam" id="PF09209">
    <property type="entry name" value="CecR_C"/>
    <property type="match status" value="1"/>
</dbReference>
<keyword evidence="2 4" id="KW-0238">DNA-binding</keyword>
<dbReference type="InterPro" id="IPR009057">
    <property type="entry name" value="Homeodomain-like_sf"/>
</dbReference>
<dbReference type="SUPFAM" id="SSF48498">
    <property type="entry name" value="Tetracyclin repressor-like, C-terminal domain"/>
    <property type="match status" value="1"/>
</dbReference>